<sequence length="348" mass="38986">MISRKTLFTRISPDHLRHGLKTGLAAVLAYAVVFVFDLEYGFWGVLSAVIVMQINVADSVQMCWYRLTGTVMGALIGIAAILAFPEPGWQTALGLFLSVGFCAYMTRYNPRYLMAAITVVIIVVAGSEEEQRVLFGLYRILEIGIGVSSAFLVTVLVWPRRAGTTLREQLRSHFAEAAHCHDTLVEAFLSRQTTVNRDLLDNISAKSLQSRELLNKAIRHERLLSSEDTATLSQKVTALENCVEQMRSMQNVLNNFEEGEGYDIIMAQEVRSLARVIREVMVSIGEGREAVLNDLADAVRRFDLRLEELRSAGVTKRFNLHKLLQVFSFLHALEHTAKGLLKMRKSPA</sequence>
<accession>A0A1G6ABC1</accession>
<comment type="subcellular location">
    <subcellularLocation>
        <location evidence="1">Cell membrane</location>
        <topology evidence="1">Multi-pass membrane protein</topology>
    </subcellularLocation>
</comment>
<dbReference type="EMBL" id="FMXO01000001">
    <property type="protein sequence ID" value="SDB05626.1"/>
    <property type="molecule type" value="Genomic_DNA"/>
</dbReference>
<keyword evidence="9" id="KW-1185">Reference proteome</keyword>
<keyword evidence="6 7" id="KW-0472">Membrane</keyword>
<reference evidence="8 9" key="1">
    <citation type="submission" date="2016-10" db="EMBL/GenBank/DDBJ databases">
        <authorList>
            <person name="de Groot N.N."/>
        </authorList>
    </citation>
    <scope>NUCLEOTIDE SEQUENCE [LARGE SCALE GENOMIC DNA]</scope>
    <source>
        <strain evidence="8 9">ASO4-2</strain>
    </source>
</reference>
<dbReference type="STRING" id="617002.SAMN05660653_00302"/>
<dbReference type="PANTHER" id="PTHR30509">
    <property type="entry name" value="P-HYDROXYBENZOIC ACID EFFLUX PUMP SUBUNIT-RELATED"/>
    <property type="match status" value="1"/>
</dbReference>
<evidence type="ECO:0000256" key="6">
    <source>
        <dbReference type="ARBA" id="ARBA00023136"/>
    </source>
</evidence>
<evidence type="ECO:0000256" key="4">
    <source>
        <dbReference type="ARBA" id="ARBA00022692"/>
    </source>
</evidence>
<feature type="transmembrane region" description="Helical" evidence="7">
    <location>
        <begin position="112"/>
        <end position="127"/>
    </location>
</feature>
<evidence type="ECO:0000256" key="2">
    <source>
        <dbReference type="ARBA" id="ARBA00022448"/>
    </source>
</evidence>
<dbReference type="RefSeq" id="WP_161946151.1">
    <property type="nucleotide sequence ID" value="NZ_FMXO01000001.1"/>
</dbReference>
<proteinExistence type="predicted"/>
<name>A0A1G6ABC1_9BACT</name>
<dbReference type="InterPro" id="IPR006726">
    <property type="entry name" value="PHBA_efflux_AaeB/fusaric-R"/>
</dbReference>
<feature type="transmembrane region" description="Helical" evidence="7">
    <location>
        <begin position="133"/>
        <end position="158"/>
    </location>
</feature>
<evidence type="ECO:0000256" key="3">
    <source>
        <dbReference type="ARBA" id="ARBA00022475"/>
    </source>
</evidence>
<keyword evidence="4 7" id="KW-0812">Transmembrane</keyword>
<keyword evidence="2" id="KW-0813">Transport</keyword>
<feature type="transmembrane region" description="Helical" evidence="7">
    <location>
        <begin position="63"/>
        <end position="82"/>
    </location>
</feature>
<dbReference type="Proteomes" id="UP000198771">
    <property type="component" value="Unassembled WGS sequence"/>
</dbReference>
<evidence type="ECO:0000256" key="1">
    <source>
        <dbReference type="ARBA" id="ARBA00004651"/>
    </source>
</evidence>
<dbReference type="GO" id="GO:0005886">
    <property type="term" value="C:plasma membrane"/>
    <property type="evidence" value="ECO:0007669"/>
    <property type="project" value="UniProtKB-SubCell"/>
</dbReference>
<dbReference type="PANTHER" id="PTHR30509:SF9">
    <property type="entry name" value="MULTIDRUG RESISTANCE PROTEIN MDTO"/>
    <property type="match status" value="1"/>
</dbReference>
<feature type="transmembrane region" description="Helical" evidence="7">
    <location>
        <begin position="27"/>
        <end position="51"/>
    </location>
</feature>
<gene>
    <name evidence="8" type="ORF">SAMN05660653_00302</name>
</gene>
<dbReference type="GO" id="GO:0022857">
    <property type="term" value="F:transmembrane transporter activity"/>
    <property type="evidence" value="ECO:0007669"/>
    <property type="project" value="InterPro"/>
</dbReference>
<evidence type="ECO:0000256" key="7">
    <source>
        <dbReference type="SAM" id="Phobius"/>
    </source>
</evidence>
<evidence type="ECO:0000313" key="9">
    <source>
        <dbReference type="Proteomes" id="UP000198771"/>
    </source>
</evidence>
<evidence type="ECO:0000256" key="5">
    <source>
        <dbReference type="ARBA" id="ARBA00022989"/>
    </source>
</evidence>
<feature type="transmembrane region" description="Helical" evidence="7">
    <location>
        <begin position="88"/>
        <end position="105"/>
    </location>
</feature>
<dbReference type="AlphaFoldDB" id="A0A1G6ABC1"/>
<protein>
    <submittedName>
        <fullName evidence="8">Fusaric acid resistance protein family protein</fullName>
    </submittedName>
</protein>
<keyword evidence="5 7" id="KW-1133">Transmembrane helix</keyword>
<keyword evidence="3" id="KW-1003">Cell membrane</keyword>
<organism evidence="8 9">
    <name type="scientific">Desulfonatronum thiosulfatophilum</name>
    <dbReference type="NCBI Taxonomy" id="617002"/>
    <lineage>
        <taxon>Bacteria</taxon>
        <taxon>Pseudomonadati</taxon>
        <taxon>Thermodesulfobacteriota</taxon>
        <taxon>Desulfovibrionia</taxon>
        <taxon>Desulfovibrionales</taxon>
        <taxon>Desulfonatronaceae</taxon>
        <taxon>Desulfonatronum</taxon>
    </lineage>
</organism>
<dbReference type="OrthoDB" id="5447986at2"/>
<evidence type="ECO:0000313" key="8">
    <source>
        <dbReference type="EMBL" id="SDB05626.1"/>
    </source>
</evidence>
<dbReference type="Pfam" id="PF04632">
    <property type="entry name" value="FUSC"/>
    <property type="match status" value="1"/>
</dbReference>